<name>A0A1D8TZS8_9CYAN</name>
<proteinExistence type="predicted"/>
<accession>A0A1D8TZS8</accession>
<gene>
    <name evidence="1" type="ORF">BJP34_29760</name>
</gene>
<protein>
    <submittedName>
        <fullName evidence="1">Uncharacterized protein</fullName>
    </submittedName>
</protein>
<evidence type="ECO:0000313" key="2">
    <source>
        <dbReference type="Proteomes" id="UP000177870"/>
    </source>
</evidence>
<dbReference type="OrthoDB" id="495371at2"/>
<reference evidence="2" key="1">
    <citation type="submission" date="2016-10" db="EMBL/GenBank/DDBJ databases">
        <title>Comparative genomics uncovers the prolific and rare metabolic potential of the cyanobacterial genus Moorea.</title>
        <authorList>
            <person name="Leao T."/>
            <person name="Castelao G."/>
            <person name="Korobeynikov A."/>
            <person name="Monroe E.A."/>
            <person name="Podell S."/>
            <person name="Glukhov E."/>
            <person name="Allen E."/>
            <person name="Gerwick W.H."/>
            <person name="Gerwick L."/>
        </authorList>
    </citation>
    <scope>NUCLEOTIDE SEQUENCE [LARGE SCALE GENOMIC DNA]</scope>
    <source>
        <strain evidence="2">PAL-8-15-08-1</strain>
    </source>
</reference>
<dbReference type="PROSITE" id="PS51257">
    <property type="entry name" value="PROKAR_LIPOPROTEIN"/>
    <property type="match status" value="1"/>
</dbReference>
<evidence type="ECO:0000313" key="1">
    <source>
        <dbReference type="EMBL" id="AOX03073.1"/>
    </source>
</evidence>
<dbReference type="AlphaFoldDB" id="A0A1D8TZS8"/>
<dbReference type="KEGG" id="mpro:BJP34_29760"/>
<dbReference type="STRING" id="1458985.BJP34_29760"/>
<sequence>MPTKYWSTLLPFWVLLVGAGTVGCSPLAHNGIHQLNISYPGVKVTKILDIPQNQNTIDTVYLRGKVTNQAPLLDANAYELQDATSTIWVVSQGTLPNIGDQVLIHGKAQFQSIPIAGQDLGEFFVQELEQLKRQVYQPKSPLLPRPTDEQ</sequence>
<organism evidence="1 2">
    <name type="scientific">Moorena producens PAL-8-15-08-1</name>
    <dbReference type="NCBI Taxonomy" id="1458985"/>
    <lineage>
        <taxon>Bacteria</taxon>
        <taxon>Bacillati</taxon>
        <taxon>Cyanobacteriota</taxon>
        <taxon>Cyanophyceae</taxon>
        <taxon>Coleofasciculales</taxon>
        <taxon>Coleofasciculaceae</taxon>
        <taxon>Moorena</taxon>
    </lineage>
</organism>
<dbReference type="RefSeq" id="WP_070395465.1">
    <property type="nucleotide sequence ID" value="NZ_CP017599.1"/>
</dbReference>
<dbReference type="EMBL" id="CP017599">
    <property type="protein sequence ID" value="AOX03073.1"/>
    <property type="molecule type" value="Genomic_DNA"/>
</dbReference>
<dbReference type="Proteomes" id="UP000177870">
    <property type="component" value="Chromosome"/>
</dbReference>